<organism evidence="2 3">
    <name type="scientific">Candidatus Endonucleibacter bathymodioli</name>
    <dbReference type="NCBI Taxonomy" id="539814"/>
    <lineage>
        <taxon>Bacteria</taxon>
        <taxon>Pseudomonadati</taxon>
        <taxon>Pseudomonadota</taxon>
        <taxon>Gammaproteobacteria</taxon>
        <taxon>Oceanospirillales</taxon>
        <taxon>Endozoicomonadaceae</taxon>
        <taxon>Candidatus Endonucleibacter</taxon>
    </lineage>
</organism>
<dbReference type="EMBL" id="JASXSV010000001">
    <property type="protein sequence ID" value="MDP0587784.1"/>
    <property type="molecule type" value="Genomic_DNA"/>
</dbReference>
<dbReference type="SUPFAM" id="SSF56601">
    <property type="entry name" value="beta-lactamase/transpeptidase-like"/>
    <property type="match status" value="1"/>
</dbReference>
<evidence type="ECO:0000259" key="1">
    <source>
        <dbReference type="Pfam" id="PF00144"/>
    </source>
</evidence>
<proteinExistence type="predicted"/>
<dbReference type="InterPro" id="IPR001466">
    <property type="entry name" value="Beta-lactam-related"/>
</dbReference>
<dbReference type="PANTHER" id="PTHR43283:SF7">
    <property type="entry name" value="BETA-LACTAMASE-RELATED DOMAIN-CONTAINING PROTEIN"/>
    <property type="match status" value="1"/>
</dbReference>
<dbReference type="Pfam" id="PF00144">
    <property type="entry name" value="Beta-lactamase"/>
    <property type="match status" value="1"/>
</dbReference>
<dbReference type="EC" id="3.-.-.-" evidence="2"/>
<name>A0AA90NJ44_9GAMM</name>
<dbReference type="InterPro" id="IPR050789">
    <property type="entry name" value="Diverse_Enzym_Activities"/>
</dbReference>
<evidence type="ECO:0000313" key="2">
    <source>
        <dbReference type="EMBL" id="MDP0587784.1"/>
    </source>
</evidence>
<dbReference type="InterPro" id="IPR012338">
    <property type="entry name" value="Beta-lactam/transpept-like"/>
</dbReference>
<dbReference type="Gene3D" id="3.40.710.10">
    <property type="entry name" value="DD-peptidase/beta-lactamase superfamily"/>
    <property type="match status" value="1"/>
</dbReference>
<feature type="domain" description="Beta-lactamase-related" evidence="1">
    <location>
        <begin position="116"/>
        <end position="395"/>
    </location>
</feature>
<dbReference type="PANTHER" id="PTHR43283">
    <property type="entry name" value="BETA-LACTAMASE-RELATED"/>
    <property type="match status" value="1"/>
</dbReference>
<comment type="caution">
    <text evidence="2">The sequence shown here is derived from an EMBL/GenBank/DDBJ whole genome shotgun (WGS) entry which is preliminary data.</text>
</comment>
<dbReference type="GO" id="GO:0016787">
    <property type="term" value="F:hydrolase activity"/>
    <property type="evidence" value="ECO:0007669"/>
    <property type="project" value="UniProtKB-KW"/>
</dbReference>
<protein>
    <submittedName>
        <fullName evidence="2">Serine hydrolase</fullName>
        <ecNumber evidence="2">3.-.-.-</ecNumber>
    </submittedName>
</protein>
<reference evidence="2 3" key="1">
    <citation type="journal article" date="2023" name="bioRxiv">
        <title>An intranuclear bacterial parasite of deep-sea mussels expresses apoptosis inhibitors acquired from its host.</title>
        <authorList>
            <person name="Gonzalez Porras M.A."/>
            <person name="Assie A."/>
            <person name="Tietjen M."/>
            <person name="Violette M."/>
            <person name="Kleiner M."/>
            <person name="Gruber-Vodicka H."/>
            <person name="Dubilier N."/>
            <person name="Leisch N."/>
        </authorList>
    </citation>
    <scope>NUCLEOTIDE SEQUENCE [LARGE SCALE GENOMIC DNA]</scope>
    <source>
        <strain evidence="2">IAP13</strain>
    </source>
</reference>
<keyword evidence="2" id="KW-0378">Hydrolase</keyword>
<dbReference type="AlphaFoldDB" id="A0AA90NJ44"/>
<keyword evidence="3" id="KW-1185">Reference proteome</keyword>
<sequence length="427" mass="48730">MNAEGISDHKKSKDLAQAAAIYSDSEKVVSWMKGFPPPKDRVIRFADDSYRQWPQLRWSYGHMEELVPTKTVWRGNGHVKMFEKDPVNLDDLTIQTTGNVNLSFQQALDISKTDGILVIYRGKVVYEKYFAYTDQYTRHIIQSATKSFIGTIAEELVQKQVLNKSKFITHYLPELRGTAWDDATLENVMDMQVSMVFDENYLDSNSEVYNYLKSAGMIPLTSKDKGPISIYHYLPQIKKDGEHGKVFAYREPNINVLGWVVRRTTNMSLAELVSKWFWQPIGAERDSYFMLDGWGVETAMSMTLRDFARFGELIRNNGIVDGKRLLHSATIDTFFKGGDRDKFAQGGPKVLAGWSYKSQWWVRHHNNQTSIEARGSNGQFLYIDRNAEVVIARFGSAEQSSSTNLEPIMSPLIDAIIKAIIKNTNSK</sequence>
<dbReference type="Proteomes" id="UP001178148">
    <property type="component" value="Unassembled WGS sequence"/>
</dbReference>
<gene>
    <name evidence="2" type="ORF">QS748_00655</name>
</gene>
<evidence type="ECO:0000313" key="3">
    <source>
        <dbReference type="Proteomes" id="UP001178148"/>
    </source>
</evidence>
<accession>A0AA90NJ44</accession>